<dbReference type="PANTHER" id="PTHR34580">
    <property type="match status" value="1"/>
</dbReference>
<dbReference type="InterPro" id="IPR001034">
    <property type="entry name" value="DeoR_HTH"/>
</dbReference>
<reference evidence="5" key="1">
    <citation type="submission" date="2021-01" db="EMBL/GenBank/DDBJ databases">
        <title>Whole genome shotgun sequence of Cellulomonas chitinilytica NBRC 110799.</title>
        <authorList>
            <person name="Komaki H."/>
            <person name="Tamura T."/>
        </authorList>
    </citation>
    <scope>NUCLEOTIDE SEQUENCE</scope>
    <source>
        <strain evidence="5">NBRC 110799</strain>
    </source>
</reference>
<keyword evidence="6" id="KW-1185">Reference proteome</keyword>
<dbReference type="AlphaFoldDB" id="A0A919P3B7"/>
<keyword evidence="2" id="KW-0804">Transcription</keyword>
<accession>A0A919P3B7</accession>
<feature type="domain" description="HTH deoR-type" evidence="4">
    <location>
        <begin position="4"/>
        <end position="63"/>
    </location>
</feature>
<dbReference type="EMBL" id="BONK01000004">
    <property type="protein sequence ID" value="GIG20659.1"/>
    <property type="molecule type" value="Genomic_DNA"/>
</dbReference>
<dbReference type="Proteomes" id="UP000632740">
    <property type="component" value="Unassembled WGS sequence"/>
</dbReference>
<dbReference type="SUPFAM" id="SSF46785">
    <property type="entry name" value="Winged helix' DNA-binding domain"/>
    <property type="match status" value="1"/>
</dbReference>
<sequence>MTSTTSRVLQLLELLQSADIRTVTELAERLAVNERTVRRHVQHLLDLEIPVESVRGRYGGYRIRAGYRMPPVILSDDEAVALLLGLVHAQAGADAPDVAIQTAMSKIRRSLPAQTARRLESLLETAVLDAPTHRDVPDAGSLLTIADAIKQRRPLDLRYLDAAGTPSRRTVLPYDLIAHSGRWYLIAFDTARRSERTFRVDRIRTARAVSGAFEPPARREAISRLVDGFADADYPWRVVLRIRASDEHIRRHLPASVAVLRPVPELDGDGPPTWHRADIRAHTLDWIPAVIAALDCDVVIEGPEELRQAARAAATRLLDAADASGGTTARPDVSKAGPATRGRKTPRTGSTVAP</sequence>
<dbReference type="InterPro" id="IPR057727">
    <property type="entry name" value="WCX_dom"/>
</dbReference>
<comment type="caution">
    <text evidence="5">The sequence shown here is derived from an EMBL/GenBank/DDBJ whole genome shotgun (WGS) entry which is preliminary data.</text>
</comment>
<evidence type="ECO:0000256" key="1">
    <source>
        <dbReference type="ARBA" id="ARBA00023015"/>
    </source>
</evidence>
<dbReference type="PANTHER" id="PTHR34580:SF3">
    <property type="entry name" value="PROTEIN PAFB"/>
    <property type="match status" value="1"/>
</dbReference>
<dbReference type="CDD" id="cd00090">
    <property type="entry name" value="HTH_ARSR"/>
    <property type="match status" value="1"/>
</dbReference>
<dbReference type="InterPro" id="IPR051534">
    <property type="entry name" value="CBASS_pafABC_assoc_protein"/>
</dbReference>
<protein>
    <submittedName>
        <fullName evidence="5">Transcriptional regulator</fullName>
    </submittedName>
</protein>
<dbReference type="InterPro" id="IPR013196">
    <property type="entry name" value="HTH_11"/>
</dbReference>
<dbReference type="PROSITE" id="PS51000">
    <property type="entry name" value="HTH_DEOR_2"/>
    <property type="match status" value="1"/>
</dbReference>
<dbReference type="InterPro" id="IPR036388">
    <property type="entry name" value="WH-like_DNA-bd_sf"/>
</dbReference>
<proteinExistence type="predicted"/>
<dbReference type="Pfam" id="PF08279">
    <property type="entry name" value="HTH_11"/>
    <property type="match status" value="1"/>
</dbReference>
<dbReference type="InterPro" id="IPR028349">
    <property type="entry name" value="PafC-like"/>
</dbReference>
<gene>
    <name evidence="5" type="ORF">Cch01nite_13830</name>
</gene>
<name>A0A919P3B7_9CELL</name>
<evidence type="ECO:0000256" key="2">
    <source>
        <dbReference type="ARBA" id="ARBA00023163"/>
    </source>
</evidence>
<dbReference type="GO" id="GO:0003700">
    <property type="term" value="F:DNA-binding transcription factor activity"/>
    <property type="evidence" value="ECO:0007669"/>
    <property type="project" value="InterPro"/>
</dbReference>
<evidence type="ECO:0000313" key="6">
    <source>
        <dbReference type="Proteomes" id="UP000632740"/>
    </source>
</evidence>
<organism evidence="5 6">
    <name type="scientific">Cellulomonas chitinilytica</name>
    <dbReference type="NCBI Taxonomy" id="398759"/>
    <lineage>
        <taxon>Bacteria</taxon>
        <taxon>Bacillati</taxon>
        <taxon>Actinomycetota</taxon>
        <taxon>Actinomycetes</taxon>
        <taxon>Micrococcales</taxon>
        <taxon>Cellulomonadaceae</taxon>
        <taxon>Cellulomonas</taxon>
    </lineage>
</organism>
<dbReference type="Pfam" id="PF25583">
    <property type="entry name" value="WCX"/>
    <property type="match status" value="1"/>
</dbReference>
<dbReference type="Gene3D" id="1.10.10.10">
    <property type="entry name" value="Winged helix-like DNA-binding domain superfamily/Winged helix DNA-binding domain"/>
    <property type="match status" value="1"/>
</dbReference>
<dbReference type="InterPro" id="IPR011991">
    <property type="entry name" value="ArsR-like_HTH"/>
</dbReference>
<dbReference type="InterPro" id="IPR026881">
    <property type="entry name" value="WYL_dom"/>
</dbReference>
<dbReference type="Pfam" id="PF13280">
    <property type="entry name" value="WYL"/>
    <property type="match status" value="1"/>
</dbReference>
<keyword evidence="1" id="KW-0805">Transcription regulation</keyword>
<dbReference type="PROSITE" id="PS52050">
    <property type="entry name" value="WYL"/>
    <property type="match status" value="1"/>
</dbReference>
<feature type="region of interest" description="Disordered" evidence="3">
    <location>
        <begin position="322"/>
        <end position="354"/>
    </location>
</feature>
<evidence type="ECO:0000256" key="3">
    <source>
        <dbReference type="SAM" id="MobiDB-lite"/>
    </source>
</evidence>
<dbReference type="PIRSF" id="PIRSF016838">
    <property type="entry name" value="PafC"/>
    <property type="match status" value="1"/>
</dbReference>
<dbReference type="InterPro" id="IPR036390">
    <property type="entry name" value="WH_DNA-bd_sf"/>
</dbReference>
<dbReference type="RefSeq" id="WP_239070013.1">
    <property type="nucleotide sequence ID" value="NZ_BONK01000004.1"/>
</dbReference>
<evidence type="ECO:0000313" key="5">
    <source>
        <dbReference type="EMBL" id="GIG20659.1"/>
    </source>
</evidence>
<evidence type="ECO:0000259" key="4">
    <source>
        <dbReference type="PROSITE" id="PS51000"/>
    </source>
</evidence>